<dbReference type="EMBL" id="DS231623">
    <property type="protein sequence ID" value="EDU51513.1"/>
    <property type="molecule type" value="Genomic_DNA"/>
</dbReference>
<name>B2WEM1_PYRTR</name>
<gene>
    <name evidence="1" type="ORF">PTRG_08594</name>
</gene>
<dbReference type="HOGENOM" id="CLU_1993769_0_0_1"/>
<sequence length="125" mass="14511">MTLHWRMCECTKSCHRSSYVFGGVLKLLALCRYVLGLELALAYKYHRCYRSCFLPLTFYIFRKFLKLVTSKSMAFWRSKHPISTCGLEAPKNTLHWSVSFCQSKCNITSLSKNQENSYMSRGLGT</sequence>
<protein>
    <submittedName>
        <fullName evidence="1">Uncharacterized protein</fullName>
    </submittedName>
</protein>
<proteinExistence type="predicted"/>
<dbReference type="Proteomes" id="UP000001471">
    <property type="component" value="Unassembled WGS sequence"/>
</dbReference>
<reference evidence="2" key="1">
    <citation type="journal article" date="2013" name="G3 (Bethesda)">
        <title>Comparative genomics of a plant-pathogenic fungus, Pyrenophora tritici-repentis, reveals transduplication and the impact of repeat elements on pathogenicity and population divergence.</title>
        <authorList>
            <person name="Manning V.A."/>
            <person name="Pandelova I."/>
            <person name="Dhillon B."/>
            <person name="Wilhelm L.J."/>
            <person name="Goodwin S.B."/>
            <person name="Berlin A.M."/>
            <person name="Figueroa M."/>
            <person name="Freitag M."/>
            <person name="Hane J.K."/>
            <person name="Henrissat B."/>
            <person name="Holman W.H."/>
            <person name="Kodira C.D."/>
            <person name="Martin J."/>
            <person name="Oliver R.P."/>
            <person name="Robbertse B."/>
            <person name="Schackwitz W."/>
            <person name="Schwartz D.C."/>
            <person name="Spatafora J.W."/>
            <person name="Turgeon B.G."/>
            <person name="Yandava C."/>
            <person name="Young S."/>
            <person name="Zhou S."/>
            <person name="Zeng Q."/>
            <person name="Grigoriev I.V."/>
            <person name="Ma L.-J."/>
            <person name="Ciuffetti L.M."/>
        </authorList>
    </citation>
    <scope>NUCLEOTIDE SEQUENCE [LARGE SCALE GENOMIC DNA]</scope>
    <source>
        <strain evidence="2">Pt-1C-BFP</strain>
    </source>
</reference>
<organism evidence="1 2">
    <name type="scientific">Pyrenophora tritici-repentis (strain Pt-1C-BFP)</name>
    <name type="common">Wheat tan spot fungus</name>
    <name type="synonym">Drechslera tritici-repentis</name>
    <dbReference type="NCBI Taxonomy" id="426418"/>
    <lineage>
        <taxon>Eukaryota</taxon>
        <taxon>Fungi</taxon>
        <taxon>Dikarya</taxon>
        <taxon>Ascomycota</taxon>
        <taxon>Pezizomycotina</taxon>
        <taxon>Dothideomycetes</taxon>
        <taxon>Pleosporomycetidae</taxon>
        <taxon>Pleosporales</taxon>
        <taxon>Pleosporineae</taxon>
        <taxon>Pleosporaceae</taxon>
        <taxon>Pyrenophora</taxon>
    </lineage>
</organism>
<evidence type="ECO:0000313" key="1">
    <source>
        <dbReference type="EMBL" id="EDU51513.1"/>
    </source>
</evidence>
<dbReference type="AlphaFoldDB" id="B2WEM1"/>
<dbReference type="InParanoid" id="B2WEM1"/>
<accession>B2WEM1</accession>
<evidence type="ECO:0000313" key="2">
    <source>
        <dbReference type="Proteomes" id="UP000001471"/>
    </source>
</evidence>